<evidence type="ECO:0000256" key="1">
    <source>
        <dbReference type="SAM" id="Phobius"/>
    </source>
</evidence>
<dbReference type="HOGENOM" id="CLU_2629524_0_0_2"/>
<keyword evidence="1" id="KW-0472">Membrane</keyword>
<feature type="transmembrane region" description="Helical" evidence="1">
    <location>
        <begin position="21"/>
        <end position="39"/>
    </location>
</feature>
<organism evidence="2 3">
    <name type="scientific">Candidatus Nitrososphaera evergladensis SR1</name>
    <dbReference type="NCBI Taxonomy" id="1459636"/>
    <lineage>
        <taxon>Archaea</taxon>
        <taxon>Nitrososphaerota</taxon>
        <taxon>Nitrososphaeria</taxon>
        <taxon>Nitrososphaerales</taxon>
        <taxon>Nitrososphaeraceae</taxon>
        <taxon>Nitrososphaera</taxon>
    </lineage>
</organism>
<dbReference type="AlphaFoldDB" id="A0A075MLQ9"/>
<dbReference type="EMBL" id="CP007174">
    <property type="protein sequence ID" value="AIF82431.1"/>
    <property type="molecule type" value="Genomic_DNA"/>
</dbReference>
<evidence type="ECO:0000313" key="2">
    <source>
        <dbReference type="EMBL" id="AIF82431.1"/>
    </source>
</evidence>
<dbReference type="Proteomes" id="UP000028194">
    <property type="component" value="Chromosome"/>
</dbReference>
<keyword evidence="1" id="KW-0812">Transmembrane</keyword>
<name>A0A075MLQ9_9ARCH</name>
<feature type="transmembrane region" description="Helical" evidence="1">
    <location>
        <begin position="59"/>
        <end position="76"/>
    </location>
</feature>
<keyword evidence="1" id="KW-1133">Transmembrane helix</keyword>
<dbReference type="KEGG" id="nev:NTE_00349"/>
<gene>
    <name evidence="2" type="ORF">NTE_00349</name>
</gene>
<keyword evidence="3" id="KW-1185">Reference proteome</keyword>
<proteinExistence type="predicted"/>
<protein>
    <submittedName>
        <fullName evidence="2">Uncharacterized protein</fullName>
    </submittedName>
</protein>
<accession>A0A075MLQ9</accession>
<evidence type="ECO:0000313" key="3">
    <source>
        <dbReference type="Proteomes" id="UP000028194"/>
    </source>
</evidence>
<sequence>MVGGIAQIFWILPILRRWGKVWYSIGIAGTTVFIAIWTITRMPGNPITHRAGDLDAIDIVTEALQLAFIGFSLLSWL</sequence>
<reference evidence="2 3" key="1">
    <citation type="journal article" date="2014" name="PLoS ONE">
        <title>Genome Sequence of Candidatus Nitrososphaera evergladensis from Group I.1b Enriched from Everglades Soil Reveals Novel Genomic Features of the Ammonia-Oxidizing Archaea.</title>
        <authorList>
            <person name="Zhalnina K.V."/>
            <person name="Dias R."/>
            <person name="Leonard M.T."/>
            <person name="Dorr de Quadros P."/>
            <person name="Camargo F.A."/>
            <person name="Drew J.C."/>
            <person name="Farmerie W.G."/>
            <person name="Daroub S.H."/>
            <person name="Triplett E.W."/>
        </authorList>
    </citation>
    <scope>NUCLEOTIDE SEQUENCE [LARGE SCALE GENOMIC DNA]</scope>
    <source>
        <strain evidence="2 3">SR1</strain>
    </source>
</reference>